<dbReference type="Proteomes" id="UP001501138">
    <property type="component" value="Unassembled WGS sequence"/>
</dbReference>
<organism evidence="4 5">
    <name type="scientific">Isoptericola hypogeus</name>
    <dbReference type="NCBI Taxonomy" id="300179"/>
    <lineage>
        <taxon>Bacteria</taxon>
        <taxon>Bacillati</taxon>
        <taxon>Actinomycetota</taxon>
        <taxon>Actinomycetes</taxon>
        <taxon>Micrococcales</taxon>
        <taxon>Promicromonosporaceae</taxon>
        <taxon>Isoptericola</taxon>
    </lineage>
</organism>
<dbReference type="PANTHER" id="PTHR11647:SF1">
    <property type="entry name" value="COLLAPSIN RESPONSE MEDIATOR PROTEIN"/>
    <property type="match status" value="1"/>
</dbReference>
<feature type="domain" description="Amidohydrolase-related" evidence="3">
    <location>
        <begin position="54"/>
        <end position="436"/>
    </location>
</feature>
<evidence type="ECO:0000256" key="1">
    <source>
        <dbReference type="ARBA" id="ARBA00001947"/>
    </source>
</evidence>
<dbReference type="Gene3D" id="2.30.40.10">
    <property type="entry name" value="Urease, subunit C, domain 1"/>
    <property type="match status" value="1"/>
</dbReference>
<dbReference type="SUPFAM" id="SSF51556">
    <property type="entry name" value="Metallo-dependent hydrolases"/>
    <property type="match status" value="1"/>
</dbReference>
<dbReference type="EMBL" id="BAAAPM010000003">
    <property type="protein sequence ID" value="GAA1724579.1"/>
    <property type="molecule type" value="Genomic_DNA"/>
</dbReference>
<dbReference type="InterPro" id="IPR032466">
    <property type="entry name" value="Metal_Hydrolase"/>
</dbReference>
<dbReference type="Gene3D" id="3.20.20.140">
    <property type="entry name" value="Metal-dependent hydrolases"/>
    <property type="match status" value="1"/>
</dbReference>
<protein>
    <submittedName>
        <fullName evidence="4">Dihydropyrimidinase</fullName>
    </submittedName>
</protein>
<dbReference type="InterPro" id="IPR011059">
    <property type="entry name" value="Metal-dep_hydrolase_composite"/>
</dbReference>
<evidence type="ECO:0000313" key="4">
    <source>
        <dbReference type="EMBL" id="GAA1724579.1"/>
    </source>
</evidence>
<feature type="region of interest" description="Disordered" evidence="2">
    <location>
        <begin position="447"/>
        <end position="477"/>
    </location>
</feature>
<accession>A0ABP4VII0</accession>
<dbReference type="SUPFAM" id="SSF51338">
    <property type="entry name" value="Composite domain of metallo-dependent hydrolases"/>
    <property type="match status" value="1"/>
</dbReference>
<dbReference type="PANTHER" id="PTHR11647">
    <property type="entry name" value="HYDRANTOINASE/DIHYDROPYRIMIDINASE FAMILY MEMBER"/>
    <property type="match status" value="1"/>
</dbReference>
<dbReference type="RefSeq" id="WP_344248213.1">
    <property type="nucleotide sequence ID" value="NZ_BAAAPM010000003.1"/>
</dbReference>
<comment type="caution">
    <text evidence="4">The sequence shown here is derived from an EMBL/GenBank/DDBJ whole genome shotgun (WGS) entry which is preliminary data.</text>
</comment>
<evidence type="ECO:0000256" key="2">
    <source>
        <dbReference type="SAM" id="MobiDB-lite"/>
    </source>
</evidence>
<evidence type="ECO:0000259" key="3">
    <source>
        <dbReference type="Pfam" id="PF01979"/>
    </source>
</evidence>
<gene>
    <name evidence="4" type="primary">hydA</name>
    <name evidence="4" type="ORF">GCM10009809_20430</name>
</gene>
<evidence type="ECO:0000313" key="5">
    <source>
        <dbReference type="Proteomes" id="UP001501138"/>
    </source>
</evidence>
<reference evidence="5" key="1">
    <citation type="journal article" date="2019" name="Int. J. Syst. Evol. Microbiol.">
        <title>The Global Catalogue of Microorganisms (GCM) 10K type strain sequencing project: providing services to taxonomists for standard genome sequencing and annotation.</title>
        <authorList>
            <consortium name="The Broad Institute Genomics Platform"/>
            <consortium name="The Broad Institute Genome Sequencing Center for Infectious Disease"/>
            <person name="Wu L."/>
            <person name="Ma J."/>
        </authorList>
    </citation>
    <scope>NUCLEOTIDE SEQUENCE [LARGE SCALE GENOMIC DNA]</scope>
    <source>
        <strain evidence="5">JCM 15589</strain>
    </source>
</reference>
<feature type="compositionally biased region" description="Low complexity" evidence="2">
    <location>
        <begin position="462"/>
        <end position="477"/>
    </location>
</feature>
<dbReference type="Pfam" id="PF01979">
    <property type="entry name" value="Amidohydro_1"/>
    <property type="match status" value="1"/>
</dbReference>
<name>A0ABP4VII0_9MICO</name>
<comment type="cofactor">
    <cofactor evidence="1">
        <name>Zn(2+)</name>
        <dbReference type="ChEBI" id="CHEBI:29105"/>
    </cofactor>
</comment>
<proteinExistence type="predicted"/>
<dbReference type="InterPro" id="IPR050378">
    <property type="entry name" value="Metallo-dep_Hydrolases_sf"/>
</dbReference>
<dbReference type="InterPro" id="IPR006680">
    <property type="entry name" value="Amidohydro-rel"/>
</dbReference>
<sequence>MTFDLLITDATVVNADGRTRAHVGVTDGVITALLSPTRSVPVATRTVDASGRLLIPGGVDGHCHVDQVTGAYASLDTYEIATTGALHGGTTTIIDFGIPADAAERPIDALHRKLELTASARCDVGLHGSVVRWDETVPTQLEAMAELGVRSVKLYTTNRGTTMADDDTILQVMKEMVRLGGLAYVHAEHDAIVVDRTAACAAADNVGIADLHRTRPALSEDASVREILAVAEYTGAPVYFVHQTTPAAVDAVEEARARGQVVFSETCPHYLLLDESVYVGPAPEKYACCPPMRPASAVDGLLARLGRGAVDVVSSDHSCYDLSQKREHRHDVRRMPHGLPGVETRMPAAYTAMVTRAGLPVERFVEAFATAPARINGLPTKGVVDVGYDADLVLLDPGETRVVDGARLHQGTDFSPFDGTELHGWPSTVVVGGTVVLDDGRFRDPGPVGRYRPRTAFRDPARSSADPARAATAAPVDATLEAVAR</sequence>
<keyword evidence="5" id="KW-1185">Reference proteome</keyword>